<reference evidence="1 2" key="1">
    <citation type="submission" date="2023-07" db="EMBL/GenBank/DDBJ databases">
        <title>Sorghum-associated microbial communities from plants grown in Nebraska, USA.</title>
        <authorList>
            <person name="Schachtman D."/>
        </authorList>
    </citation>
    <scope>NUCLEOTIDE SEQUENCE [LARGE SCALE GENOMIC DNA]</scope>
    <source>
        <strain evidence="1 2">DS1027</strain>
    </source>
</reference>
<protein>
    <submittedName>
        <fullName evidence="1">NagD protein</fullName>
    </submittedName>
</protein>
<dbReference type="Pfam" id="PF13344">
    <property type="entry name" value="Hydrolase_6"/>
    <property type="match status" value="1"/>
</dbReference>
<name>A0ABU1MI14_9SPHN</name>
<dbReference type="Pfam" id="PF13242">
    <property type="entry name" value="Hydrolase_like"/>
    <property type="match status" value="1"/>
</dbReference>
<proteinExistence type="predicted"/>
<dbReference type="Gene3D" id="3.40.50.1000">
    <property type="entry name" value="HAD superfamily/HAD-like"/>
    <property type="match status" value="2"/>
</dbReference>
<evidence type="ECO:0000313" key="1">
    <source>
        <dbReference type="EMBL" id="MDR6509839.1"/>
    </source>
</evidence>
<dbReference type="SUPFAM" id="SSF56784">
    <property type="entry name" value="HAD-like"/>
    <property type="match status" value="1"/>
</dbReference>
<accession>A0ABU1MI14</accession>
<keyword evidence="2" id="KW-1185">Reference proteome</keyword>
<dbReference type="InterPro" id="IPR036412">
    <property type="entry name" value="HAD-like_sf"/>
</dbReference>
<gene>
    <name evidence="1" type="ORF">J2792_000679</name>
</gene>
<evidence type="ECO:0000313" key="2">
    <source>
        <dbReference type="Proteomes" id="UP001184150"/>
    </source>
</evidence>
<dbReference type="EMBL" id="JAVDRD010000001">
    <property type="protein sequence ID" value="MDR6509839.1"/>
    <property type="molecule type" value="Genomic_DNA"/>
</dbReference>
<dbReference type="InterPro" id="IPR006357">
    <property type="entry name" value="HAD-SF_hydro_IIA"/>
</dbReference>
<sequence length="282" mass="29392">MTALSPDHAARLRDAAGFIFDMDGTIALGDAKSGGHKALPHAVALLERLRQRGTPYVIFTNGTAKAPADYAASLRNAGFPVDDAQMLTPSASAAAWFAAQGLRRVRVLGNAGCAAPLRASGLDVIDPSEPADRVDAVYTGWFREFDFAALEAGCDSLWHGARLFTASNVPFFATATGRAIGSSFAINAMLTAMTGKRARILGKPSRVAFDVARQIMGLPRSAAGAMVVVGDDPALEMRMANGAGAMAVGLTTGLMKSASDLPQRDRPGVLLDGLEPVLHALA</sequence>
<comment type="caution">
    <text evidence="1">The sequence shown here is derived from an EMBL/GenBank/DDBJ whole genome shotgun (WGS) entry which is preliminary data.</text>
</comment>
<organism evidence="1 2">
    <name type="scientific">Novosphingobium capsulatum</name>
    <dbReference type="NCBI Taxonomy" id="13688"/>
    <lineage>
        <taxon>Bacteria</taxon>
        <taxon>Pseudomonadati</taxon>
        <taxon>Pseudomonadota</taxon>
        <taxon>Alphaproteobacteria</taxon>
        <taxon>Sphingomonadales</taxon>
        <taxon>Sphingomonadaceae</taxon>
        <taxon>Novosphingobium</taxon>
    </lineage>
</organism>
<dbReference type="Proteomes" id="UP001184150">
    <property type="component" value="Unassembled WGS sequence"/>
</dbReference>
<dbReference type="RefSeq" id="WP_309804393.1">
    <property type="nucleotide sequence ID" value="NZ_JAVDRD010000001.1"/>
</dbReference>
<dbReference type="PANTHER" id="PTHR19288:SF46">
    <property type="entry name" value="HALOACID DEHALOGENASE-LIKE HYDROLASE DOMAIN-CONTAINING PROTEIN 2"/>
    <property type="match status" value="1"/>
</dbReference>
<dbReference type="PANTHER" id="PTHR19288">
    <property type="entry name" value="4-NITROPHENYLPHOSPHATASE-RELATED"/>
    <property type="match status" value="1"/>
</dbReference>
<dbReference type="InterPro" id="IPR023214">
    <property type="entry name" value="HAD_sf"/>
</dbReference>